<dbReference type="SUPFAM" id="SSF55681">
    <property type="entry name" value="Class II aaRS and biotin synthetases"/>
    <property type="match status" value="1"/>
</dbReference>
<dbReference type="InterPro" id="IPR045864">
    <property type="entry name" value="aa-tRNA-synth_II/BPL/LPL"/>
</dbReference>
<organism evidence="2">
    <name type="scientific">marine sediment metagenome</name>
    <dbReference type="NCBI Taxonomy" id="412755"/>
    <lineage>
        <taxon>unclassified sequences</taxon>
        <taxon>metagenomes</taxon>
        <taxon>ecological metagenomes</taxon>
    </lineage>
</organism>
<dbReference type="Pfam" id="PF16917">
    <property type="entry name" value="BPL_LplA_LipB_2"/>
    <property type="match status" value="1"/>
</dbReference>
<dbReference type="InterPro" id="IPR004143">
    <property type="entry name" value="BPL_LPL_catalytic"/>
</dbReference>
<dbReference type="EMBL" id="LAZR01000090">
    <property type="protein sequence ID" value="KKN92938.1"/>
    <property type="molecule type" value="Genomic_DNA"/>
</dbReference>
<feature type="domain" description="BPL/LPL catalytic" evidence="1">
    <location>
        <begin position="15"/>
        <end position="200"/>
    </location>
</feature>
<protein>
    <recommendedName>
        <fullName evidence="1">BPL/LPL catalytic domain-containing protein</fullName>
    </recommendedName>
</protein>
<dbReference type="Gene3D" id="2.30.30.100">
    <property type="match status" value="1"/>
</dbReference>
<gene>
    <name evidence="2" type="ORF">LCGC14_0202370</name>
</gene>
<dbReference type="Gene3D" id="3.30.930.10">
    <property type="entry name" value="Bira Bifunctional Protein, Domain 2"/>
    <property type="match status" value="1"/>
</dbReference>
<name>A0A0F9XLE7_9ZZZZ</name>
<reference evidence="2" key="1">
    <citation type="journal article" date="2015" name="Nature">
        <title>Complex archaea that bridge the gap between prokaryotes and eukaryotes.</title>
        <authorList>
            <person name="Spang A."/>
            <person name="Saw J.H."/>
            <person name="Jorgensen S.L."/>
            <person name="Zaremba-Niedzwiedzka K."/>
            <person name="Martijn J."/>
            <person name="Lind A.E."/>
            <person name="van Eijk R."/>
            <person name="Schleper C."/>
            <person name="Guy L."/>
            <person name="Ettema T.J."/>
        </authorList>
    </citation>
    <scope>NUCLEOTIDE SEQUENCE</scope>
</reference>
<evidence type="ECO:0000313" key="2">
    <source>
        <dbReference type="EMBL" id="KKN92938.1"/>
    </source>
</evidence>
<comment type="caution">
    <text evidence="2">The sequence shown here is derived from an EMBL/GenBank/DDBJ whole genome shotgun (WGS) entry which is preliminary data.</text>
</comment>
<proteinExistence type="predicted"/>
<accession>A0A0F9XLE7</accession>
<dbReference type="AlphaFoldDB" id="A0A0F9XLE7"/>
<evidence type="ECO:0000259" key="1">
    <source>
        <dbReference type="Pfam" id="PF16917"/>
    </source>
</evidence>
<sequence length="253" mass="26195">MPAAPEVQQLADPEFPPVFAGHAVAADADPFAVAVEGAVSGSYGAGDVVWSEDCRRAAAAFILEPETPLVVAAQMVPVMMVALGDAVGAIGPPNLALTFRWPGTILANGGIVGKVAFRAPDNAVAADIPDQIVVGFELALDTSANSRGEPGLDPNVTALYEEGCGELDRTSIIEAVARHFLSWIDGWTHDGFRAAHQSWLSRAHDQDQQIDVAADCGARSGKMVGMDEDGGLLIQAEGQTVLVPLCTALGVGA</sequence>